<name>A0AAE0YG25_9GAST</name>
<gene>
    <name evidence="1" type="ORF">RRG08_016342</name>
</gene>
<evidence type="ECO:0000313" key="2">
    <source>
        <dbReference type="Proteomes" id="UP001283361"/>
    </source>
</evidence>
<evidence type="ECO:0000313" key="1">
    <source>
        <dbReference type="EMBL" id="KAK3743491.1"/>
    </source>
</evidence>
<sequence>MFSPTRRAQPPNVRQSQLLVTTVHTDVRYSVRRVTANPAGTHRAEIPLCHSMWTPECQACTLSSGLD</sequence>
<comment type="caution">
    <text evidence="1">The sequence shown here is derived from an EMBL/GenBank/DDBJ whole genome shotgun (WGS) entry which is preliminary data.</text>
</comment>
<protein>
    <submittedName>
        <fullName evidence="1">Uncharacterized protein</fullName>
    </submittedName>
</protein>
<organism evidence="1 2">
    <name type="scientific">Elysia crispata</name>
    <name type="common">lettuce slug</name>
    <dbReference type="NCBI Taxonomy" id="231223"/>
    <lineage>
        <taxon>Eukaryota</taxon>
        <taxon>Metazoa</taxon>
        <taxon>Spiralia</taxon>
        <taxon>Lophotrochozoa</taxon>
        <taxon>Mollusca</taxon>
        <taxon>Gastropoda</taxon>
        <taxon>Heterobranchia</taxon>
        <taxon>Euthyneura</taxon>
        <taxon>Panpulmonata</taxon>
        <taxon>Sacoglossa</taxon>
        <taxon>Placobranchoidea</taxon>
        <taxon>Plakobranchidae</taxon>
        <taxon>Elysia</taxon>
    </lineage>
</organism>
<accession>A0AAE0YG25</accession>
<keyword evidence="2" id="KW-1185">Reference proteome</keyword>
<dbReference type="EMBL" id="JAWDGP010006304">
    <property type="protein sequence ID" value="KAK3743491.1"/>
    <property type="molecule type" value="Genomic_DNA"/>
</dbReference>
<dbReference type="Proteomes" id="UP001283361">
    <property type="component" value="Unassembled WGS sequence"/>
</dbReference>
<reference evidence="1" key="1">
    <citation type="journal article" date="2023" name="G3 (Bethesda)">
        <title>A reference genome for the long-term kleptoplast-retaining sea slug Elysia crispata morphotype clarki.</title>
        <authorList>
            <person name="Eastman K.E."/>
            <person name="Pendleton A.L."/>
            <person name="Shaikh M.A."/>
            <person name="Suttiyut T."/>
            <person name="Ogas R."/>
            <person name="Tomko P."/>
            <person name="Gavelis G."/>
            <person name="Widhalm J.R."/>
            <person name="Wisecaver J.H."/>
        </authorList>
    </citation>
    <scope>NUCLEOTIDE SEQUENCE</scope>
    <source>
        <strain evidence="1">ECLA1</strain>
    </source>
</reference>
<proteinExistence type="predicted"/>
<dbReference type="AlphaFoldDB" id="A0AAE0YG25"/>